<evidence type="ECO:0000256" key="6">
    <source>
        <dbReference type="ARBA" id="ARBA00022989"/>
    </source>
</evidence>
<feature type="compositionally biased region" description="Polar residues" evidence="9">
    <location>
        <begin position="1006"/>
        <end position="1023"/>
    </location>
</feature>
<feature type="domain" description="Trichome birefringence-like C-terminal" evidence="11">
    <location>
        <begin position="801"/>
        <end position="1085"/>
    </location>
</feature>
<evidence type="ECO:0000256" key="3">
    <source>
        <dbReference type="ARBA" id="ARBA00022692"/>
    </source>
</evidence>
<feature type="compositionally biased region" description="Polar residues" evidence="9">
    <location>
        <begin position="695"/>
        <end position="716"/>
    </location>
</feature>
<dbReference type="GO" id="GO:0009451">
    <property type="term" value="P:RNA modification"/>
    <property type="evidence" value="ECO:0007669"/>
    <property type="project" value="InterPro"/>
</dbReference>
<dbReference type="InterPro" id="IPR046848">
    <property type="entry name" value="E_motif"/>
</dbReference>
<keyword evidence="4" id="KW-0677">Repeat</keyword>
<feature type="repeat" description="PPR" evidence="8">
    <location>
        <begin position="345"/>
        <end position="379"/>
    </location>
</feature>
<dbReference type="AlphaFoldDB" id="A0A9I9DXD2"/>
<evidence type="ECO:0000313" key="13">
    <source>
        <dbReference type="EnsemblPlants" id="MELO3C024604.2.1"/>
    </source>
</evidence>
<dbReference type="GO" id="GO:0016740">
    <property type="term" value="F:transferase activity"/>
    <property type="evidence" value="ECO:0007669"/>
    <property type="project" value="InterPro"/>
</dbReference>
<dbReference type="InterPro" id="IPR046960">
    <property type="entry name" value="PPR_At4g14850-like_plant"/>
</dbReference>
<dbReference type="Pfam" id="PF01535">
    <property type="entry name" value="PPR"/>
    <property type="match status" value="4"/>
</dbReference>
<dbReference type="InterPro" id="IPR026057">
    <property type="entry name" value="TBL_C"/>
</dbReference>
<feature type="repeat" description="PPR" evidence="8">
    <location>
        <begin position="241"/>
        <end position="275"/>
    </location>
</feature>
<keyword evidence="3 10" id="KW-0812">Transmembrane</keyword>
<name>A0A9I9DXD2_CUCME</name>
<feature type="transmembrane region" description="Helical" evidence="10">
    <location>
        <begin position="546"/>
        <end position="565"/>
    </location>
</feature>
<feature type="region of interest" description="Disordered" evidence="9">
    <location>
        <begin position="695"/>
        <end position="725"/>
    </location>
</feature>
<keyword evidence="6 10" id="KW-1133">Transmembrane helix</keyword>
<organism evidence="13">
    <name type="scientific">Cucumis melo</name>
    <name type="common">Muskmelon</name>
    <dbReference type="NCBI Taxonomy" id="3656"/>
    <lineage>
        <taxon>Eukaryota</taxon>
        <taxon>Viridiplantae</taxon>
        <taxon>Streptophyta</taxon>
        <taxon>Embryophyta</taxon>
        <taxon>Tracheophyta</taxon>
        <taxon>Spermatophyta</taxon>
        <taxon>Magnoliopsida</taxon>
        <taxon>eudicotyledons</taxon>
        <taxon>Gunneridae</taxon>
        <taxon>Pentapetalae</taxon>
        <taxon>rosids</taxon>
        <taxon>fabids</taxon>
        <taxon>Cucurbitales</taxon>
        <taxon>Cucurbitaceae</taxon>
        <taxon>Benincaseae</taxon>
        <taxon>Cucumis</taxon>
    </lineage>
</organism>
<evidence type="ECO:0000256" key="10">
    <source>
        <dbReference type="SAM" id="Phobius"/>
    </source>
</evidence>
<evidence type="ECO:0000256" key="4">
    <source>
        <dbReference type="ARBA" id="ARBA00022737"/>
    </source>
</evidence>
<evidence type="ECO:0000256" key="7">
    <source>
        <dbReference type="ARBA" id="ARBA00023136"/>
    </source>
</evidence>
<dbReference type="Pfam" id="PF13041">
    <property type="entry name" value="PPR_2"/>
    <property type="match status" value="2"/>
</dbReference>
<dbReference type="Pfam" id="PF20431">
    <property type="entry name" value="E_motif"/>
    <property type="match status" value="1"/>
</dbReference>
<dbReference type="Gramene" id="MELO3C024604.2.1">
    <property type="protein sequence ID" value="MELO3C024604.2.1"/>
    <property type="gene ID" value="MELO3C024604.2"/>
</dbReference>
<accession>A0A9I9DXD2</accession>
<dbReference type="PANTHER" id="PTHR47926:SF346">
    <property type="entry name" value="PENTATRICOPEPTIDE REPEAT-CONTAINING PROTEIN"/>
    <property type="match status" value="1"/>
</dbReference>
<evidence type="ECO:0000256" key="9">
    <source>
        <dbReference type="SAM" id="MobiDB-lite"/>
    </source>
</evidence>
<feature type="repeat" description="PPR" evidence="8">
    <location>
        <begin position="314"/>
        <end position="344"/>
    </location>
</feature>
<keyword evidence="5" id="KW-0735">Signal-anchor</keyword>
<comment type="similarity">
    <text evidence="2">Belongs to the PC-esterase family. TBL subfamily.</text>
</comment>
<evidence type="ECO:0000259" key="11">
    <source>
        <dbReference type="Pfam" id="PF13839"/>
    </source>
</evidence>
<reference evidence="13" key="1">
    <citation type="submission" date="2023-03" db="UniProtKB">
        <authorList>
            <consortium name="EnsemblPlants"/>
        </authorList>
    </citation>
    <scope>IDENTIFICATION</scope>
</reference>
<evidence type="ECO:0000259" key="12">
    <source>
        <dbReference type="Pfam" id="PF14416"/>
    </source>
</evidence>
<feature type="repeat" description="PPR" evidence="8">
    <location>
        <begin position="76"/>
        <end position="110"/>
    </location>
</feature>
<dbReference type="FunFam" id="1.25.40.10:FF:000280">
    <property type="entry name" value="Pentatricopeptide repeat-containing protein"/>
    <property type="match status" value="1"/>
</dbReference>
<evidence type="ECO:0000256" key="5">
    <source>
        <dbReference type="ARBA" id="ARBA00022968"/>
    </source>
</evidence>
<feature type="repeat" description="PPR" evidence="8">
    <location>
        <begin position="179"/>
        <end position="213"/>
    </location>
</feature>
<evidence type="ECO:0000256" key="2">
    <source>
        <dbReference type="ARBA" id="ARBA00007727"/>
    </source>
</evidence>
<dbReference type="FunFam" id="1.25.40.10:FF:000144">
    <property type="entry name" value="Pentatricopeptide repeat-containing protein, mitochondrial"/>
    <property type="match status" value="1"/>
</dbReference>
<keyword evidence="7 10" id="KW-0472">Membrane</keyword>
<feature type="region of interest" description="Disordered" evidence="9">
    <location>
        <begin position="1006"/>
        <end position="1025"/>
    </location>
</feature>
<dbReference type="SUPFAM" id="SSF48452">
    <property type="entry name" value="TPR-like"/>
    <property type="match status" value="1"/>
</dbReference>
<dbReference type="Pfam" id="PF14416">
    <property type="entry name" value="PMR5N"/>
    <property type="match status" value="1"/>
</dbReference>
<dbReference type="Gene3D" id="1.25.40.10">
    <property type="entry name" value="Tetratricopeptide repeat domain"/>
    <property type="match status" value="5"/>
</dbReference>
<comment type="subcellular location">
    <subcellularLocation>
        <location evidence="1">Membrane</location>
        <topology evidence="1">Single-pass membrane protein</topology>
    </subcellularLocation>
</comment>
<proteinExistence type="inferred from homology"/>
<dbReference type="InterPro" id="IPR002885">
    <property type="entry name" value="PPR_rpt"/>
</dbReference>
<dbReference type="Pfam" id="PF13839">
    <property type="entry name" value="PC-Esterase"/>
    <property type="match status" value="1"/>
</dbReference>
<feature type="domain" description="Trichome birefringence-like N-terminal" evidence="12">
    <location>
        <begin position="747"/>
        <end position="800"/>
    </location>
</feature>
<sequence length="1087" mass="122325">MVPLSDLFPSFDHCARFFSKCIQHKHLRVGMSLHSHLIKTALSFDLFLANRLIDMYSKCNSMENAQKAFDDSPIRNIHSWNTILASYSRAGSFSQARKVFDEMPHPNIVSYNTLISSFTHHGLYGESMNIFRQMQRDFDLLALDEITLVSIVGACACLGALELLRQVHGAAIVIGLEFNLIVCNAIVDAYGKCGDPDASYSIFSRMKERDVVTWTSMVVAYNQTSRLDDAFRVFSCMPVKNVHTWTALINALVKNKYSNEALDLFQQMLEEKNSPNAFTFVGVLSACADLALIAKGKEIHGLIIRRSSDLNFPNVYVCNALIDLYSKSGDMKSARMLFNLILEKDVVSWNSLITGFAQNGLGREALLAFQKMTEVGIRPNKVTFLGVLSACSHTGLSSEGLYILELMEKSYDIKPSLEHYAVMIDMFGRENKLSEALDLISRAPNGSKHVGIWGAVLGACRIHENLDLAIRAAETLFEMEPDNAGRYVMLSNVFAAASRWMDAHNVRKLMEERGFKKEVAYSCIEIRNIRHKFVARDNSHSQMGEIYELMFILLEHMNIFGYMALDDEMKFRSNFLVRGHHLFFVVVALVFSVLVLWAWENPFLTASQSVQAWYRNSYAGSTKSFVLPNTIRENAEKTYSNSSIKEKIVQDDANSEVTPTDSASSIVLERSKSNQNNFIVGWIFIIRGSGSTNSSVLPNTTKENSEKTYSNSSTKEGTVKDDANSEVKLTDSASTIAFNRSKSNQNTCSYGNGGWVLDNSRPLYSGFGCKRWLSAMWSCRLTQRTDFSYEKYRWVPKDCELPAFERSAFLKRMQDKTIAFIGDSLGRQQFQSLMCMVTGGEESPEVQDVGKEYGLVKAKGAIRPDGWAYRFPNTNTTILYYWSSSLSDLLPLNTSDPATDVAMHLDRPPAFLRKFLHLFDVLVLNTGHHWNRGKMRQNRWVMYTDGVRSELGNLKEIGIAKNFTVHSIVKWLDSQLPSHPQLKVFFRTISPRHFRNGEWNTGGSCDNTTPLSGGSRVEQNGSSDPVVENAVRGTQVKMLDITALSYLRDEAHKSNYTIKGASSGSDCLHWCLPGIPDTWNEILTAQI</sequence>
<protein>
    <recommendedName>
        <fullName evidence="14">Pentatricopeptide repeat-containing protein</fullName>
    </recommendedName>
</protein>
<evidence type="ECO:0000256" key="8">
    <source>
        <dbReference type="PROSITE-ProRule" id="PRU00708"/>
    </source>
</evidence>
<dbReference type="EnsemblPlants" id="MELO3C024604.2.1">
    <property type="protein sequence ID" value="MELO3C024604.2.1"/>
    <property type="gene ID" value="MELO3C024604.2"/>
</dbReference>
<dbReference type="GO" id="GO:0016020">
    <property type="term" value="C:membrane"/>
    <property type="evidence" value="ECO:0007669"/>
    <property type="project" value="UniProtKB-SubCell"/>
</dbReference>
<dbReference type="PANTHER" id="PTHR47926">
    <property type="entry name" value="PENTATRICOPEPTIDE REPEAT-CONTAINING PROTEIN"/>
    <property type="match status" value="1"/>
</dbReference>
<evidence type="ECO:0008006" key="14">
    <source>
        <dbReference type="Google" id="ProtNLM"/>
    </source>
</evidence>
<dbReference type="GO" id="GO:0003723">
    <property type="term" value="F:RNA binding"/>
    <property type="evidence" value="ECO:0007669"/>
    <property type="project" value="InterPro"/>
</dbReference>
<dbReference type="InterPro" id="IPR011990">
    <property type="entry name" value="TPR-like_helical_dom_sf"/>
</dbReference>
<feature type="transmembrane region" description="Helical" evidence="10">
    <location>
        <begin position="577"/>
        <end position="599"/>
    </location>
</feature>
<dbReference type="PROSITE" id="PS51375">
    <property type="entry name" value="PPR"/>
    <property type="match status" value="5"/>
</dbReference>
<dbReference type="InterPro" id="IPR025846">
    <property type="entry name" value="TBL_N"/>
</dbReference>
<dbReference type="FunFam" id="1.25.40.10:FF:000442">
    <property type="entry name" value="Pentatricopeptide repeat-containing protein At3g49710"/>
    <property type="match status" value="1"/>
</dbReference>
<evidence type="ECO:0000256" key="1">
    <source>
        <dbReference type="ARBA" id="ARBA00004167"/>
    </source>
</evidence>
<dbReference type="NCBIfam" id="TIGR00756">
    <property type="entry name" value="PPR"/>
    <property type="match status" value="6"/>
</dbReference>